<comment type="pathway">
    <text evidence="11">Bacterial outer membrane biogenesis; LPS lipid A biosynthesis.</text>
</comment>
<keyword evidence="13" id="KW-1185">Reference proteome</keyword>
<dbReference type="Pfam" id="PF02684">
    <property type="entry name" value="LpxB"/>
    <property type="match status" value="1"/>
</dbReference>
<dbReference type="PANTHER" id="PTHR30372:SF4">
    <property type="entry name" value="LIPID-A-DISACCHARIDE SYNTHASE, MITOCHONDRIAL-RELATED"/>
    <property type="match status" value="1"/>
</dbReference>
<keyword evidence="8 11" id="KW-0808">Transferase</keyword>
<evidence type="ECO:0000256" key="2">
    <source>
        <dbReference type="ARBA" id="ARBA00007868"/>
    </source>
</evidence>
<keyword evidence="6 11" id="KW-0441">Lipid A biosynthesis</keyword>
<keyword evidence="7 11" id="KW-0328">Glycosyltransferase</keyword>
<dbReference type="UniPathway" id="UPA00973"/>
<dbReference type="RefSeq" id="WP_169145006.1">
    <property type="nucleotide sequence ID" value="NZ_JABBGA010000004.1"/>
</dbReference>
<dbReference type="Proteomes" id="UP000580043">
    <property type="component" value="Unassembled WGS sequence"/>
</dbReference>
<dbReference type="GO" id="GO:0009245">
    <property type="term" value="P:lipid A biosynthetic process"/>
    <property type="evidence" value="ECO:0007669"/>
    <property type="project" value="UniProtKB-UniRule"/>
</dbReference>
<evidence type="ECO:0000256" key="8">
    <source>
        <dbReference type="ARBA" id="ARBA00022679"/>
    </source>
</evidence>
<keyword evidence="9 11" id="KW-0443">Lipid metabolism</keyword>
<evidence type="ECO:0000256" key="1">
    <source>
        <dbReference type="ARBA" id="ARBA00002056"/>
    </source>
</evidence>
<dbReference type="PANTHER" id="PTHR30372">
    <property type="entry name" value="LIPID-A-DISACCHARIDE SYNTHASE"/>
    <property type="match status" value="1"/>
</dbReference>
<comment type="function">
    <text evidence="1 11">Condensation of UDP-2,3-diacylglucosamine and 2,3-diacylglucosamine-1-phosphate to form lipid A disaccharide, a precursor of lipid A, a phosphorylated glycolipid that anchors the lipopolysaccharide to the outer membrane of the cell.</text>
</comment>
<comment type="caution">
    <text evidence="12">The sequence shown here is derived from an EMBL/GenBank/DDBJ whole genome shotgun (WGS) entry which is preliminary data.</text>
</comment>
<reference evidence="12 13" key="1">
    <citation type="submission" date="2020-04" db="EMBL/GenBank/DDBJ databases">
        <title>Zoogloea sp. G-4-1-14 isolated from soil.</title>
        <authorList>
            <person name="Dahal R.H."/>
        </authorList>
    </citation>
    <scope>NUCLEOTIDE SEQUENCE [LARGE SCALE GENOMIC DNA]</scope>
    <source>
        <strain evidence="12 13">G-4-1-14</strain>
    </source>
</reference>
<proteinExistence type="inferred from homology"/>
<dbReference type="Gene3D" id="3.40.50.2000">
    <property type="entry name" value="Glycogen Phosphorylase B"/>
    <property type="match status" value="1"/>
</dbReference>
<evidence type="ECO:0000256" key="4">
    <source>
        <dbReference type="ARBA" id="ARBA00020902"/>
    </source>
</evidence>
<dbReference type="EMBL" id="JABBGA010000004">
    <property type="protein sequence ID" value="NML25357.1"/>
    <property type="molecule type" value="Genomic_DNA"/>
</dbReference>
<accession>A0A848FZK1</accession>
<evidence type="ECO:0000256" key="11">
    <source>
        <dbReference type="HAMAP-Rule" id="MF_00392"/>
    </source>
</evidence>
<keyword evidence="5 11" id="KW-0444">Lipid biosynthesis</keyword>
<dbReference type="GO" id="GO:0008915">
    <property type="term" value="F:lipid-A-disaccharide synthase activity"/>
    <property type="evidence" value="ECO:0007669"/>
    <property type="project" value="UniProtKB-UniRule"/>
</dbReference>
<protein>
    <recommendedName>
        <fullName evidence="4 11">Lipid-A-disaccharide synthase</fullName>
        <ecNumber evidence="3 11">2.4.1.182</ecNumber>
    </recommendedName>
</protein>
<evidence type="ECO:0000256" key="7">
    <source>
        <dbReference type="ARBA" id="ARBA00022676"/>
    </source>
</evidence>
<comment type="catalytic activity">
    <reaction evidence="10 11">
        <text>a lipid X + a UDP-2-N,3-O-bis[(3R)-3-hydroxyacyl]-alpha-D-glucosamine = a lipid A disaccharide + UDP + H(+)</text>
        <dbReference type="Rhea" id="RHEA:67828"/>
        <dbReference type="ChEBI" id="CHEBI:15378"/>
        <dbReference type="ChEBI" id="CHEBI:58223"/>
        <dbReference type="ChEBI" id="CHEBI:137748"/>
        <dbReference type="ChEBI" id="CHEBI:176338"/>
        <dbReference type="ChEBI" id="CHEBI:176343"/>
        <dbReference type="EC" id="2.4.1.182"/>
    </reaction>
</comment>
<evidence type="ECO:0000256" key="9">
    <source>
        <dbReference type="ARBA" id="ARBA00023098"/>
    </source>
</evidence>
<evidence type="ECO:0000256" key="3">
    <source>
        <dbReference type="ARBA" id="ARBA00012687"/>
    </source>
</evidence>
<evidence type="ECO:0000256" key="6">
    <source>
        <dbReference type="ARBA" id="ARBA00022556"/>
    </source>
</evidence>
<gene>
    <name evidence="11 12" type="primary">lpxB</name>
    <name evidence="12" type="ORF">HHL15_06360</name>
</gene>
<dbReference type="InterPro" id="IPR003835">
    <property type="entry name" value="Glyco_trans_19"/>
</dbReference>
<dbReference type="EC" id="2.4.1.182" evidence="3 11"/>
<dbReference type="GO" id="GO:0005543">
    <property type="term" value="F:phospholipid binding"/>
    <property type="evidence" value="ECO:0007669"/>
    <property type="project" value="TreeGrafter"/>
</dbReference>
<sequence>MGVRIAMVAGEASSDLLASHLIQALKRHLPDAEFFGIGGPKMQAMGFKALWPAEKLSVHGYVDALKNYRELSGIRRTLLKQLLADPPSAFIGVDAPDFSLWLEKRLKDRGIPAIHFVSPSIWAWRRGRLKGIARSVSHMLCLFPFEPELYKTAGVPVSYVGHPLADVFPLDPDRASAREMLQIPDGVPVFAFLPGSRQSEVRNLADTYIATAANLHERHPEARFLVPLTTRETRLLFEQALARHAHLNLPIRILFGHAVDAMTAADVVLVASGTATLEAALLKRPMVITYRIGKWSYRLMRRMAYLPWVGLPNVLAGREVVPELLQDAATPQALADALDSWLTDKEKAAELVRTFTEMHQTLRQDTAARAAAAILPYLRGASR</sequence>
<evidence type="ECO:0000313" key="12">
    <source>
        <dbReference type="EMBL" id="NML25357.1"/>
    </source>
</evidence>
<dbReference type="SUPFAM" id="SSF53756">
    <property type="entry name" value="UDP-Glycosyltransferase/glycogen phosphorylase"/>
    <property type="match status" value="1"/>
</dbReference>
<dbReference type="AlphaFoldDB" id="A0A848FZK1"/>
<comment type="similarity">
    <text evidence="2 11">Belongs to the LpxB family.</text>
</comment>
<evidence type="ECO:0000313" key="13">
    <source>
        <dbReference type="Proteomes" id="UP000580043"/>
    </source>
</evidence>
<evidence type="ECO:0000256" key="10">
    <source>
        <dbReference type="ARBA" id="ARBA00048975"/>
    </source>
</evidence>
<organism evidence="12 13">
    <name type="scientific">Zoogloea dura</name>
    <dbReference type="NCBI Taxonomy" id="2728840"/>
    <lineage>
        <taxon>Bacteria</taxon>
        <taxon>Pseudomonadati</taxon>
        <taxon>Pseudomonadota</taxon>
        <taxon>Betaproteobacteria</taxon>
        <taxon>Rhodocyclales</taxon>
        <taxon>Zoogloeaceae</taxon>
        <taxon>Zoogloea</taxon>
    </lineage>
</organism>
<dbReference type="HAMAP" id="MF_00392">
    <property type="entry name" value="LpxB"/>
    <property type="match status" value="1"/>
</dbReference>
<name>A0A848FZK1_9RHOO</name>
<dbReference type="NCBIfam" id="TIGR00215">
    <property type="entry name" value="lpxB"/>
    <property type="match status" value="1"/>
</dbReference>
<dbReference type="GO" id="GO:0016020">
    <property type="term" value="C:membrane"/>
    <property type="evidence" value="ECO:0007669"/>
    <property type="project" value="GOC"/>
</dbReference>
<evidence type="ECO:0000256" key="5">
    <source>
        <dbReference type="ARBA" id="ARBA00022516"/>
    </source>
</evidence>